<comment type="caution">
    <text evidence="2">The sequence shown here is derived from an EMBL/GenBank/DDBJ whole genome shotgun (WGS) entry which is preliminary data.</text>
</comment>
<dbReference type="Proteomes" id="UP001066276">
    <property type="component" value="Chromosome 10"/>
</dbReference>
<dbReference type="AlphaFoldDB" id="A0AAV7LZU5"/>
<keyword evidence="3" id="KW-1185">Reference proteome</keyword>
<evidence type="ECO:0000313" key="3">
    <source>
        <dbReference type="Proteomes" id="UP001066276"/>
    </source>
</evidence>
<dbReference type="EMBL" id="JANPWB010000014">
    <property type="protein sequence ID" value="KAJ1095867.1"/>
    <property type="molecule type" value="Genomic_DNA"/>
</dbReference>
<organism evidence="2 3">
    <name type="scientific">Pleurodeles waltl</name>
    <name type="common">Iberian ribbed newt</name>
    <dbReference type="NCBI Taxonomy" id="8319"/>
    <lineage>
        <taxon>Eukaryota</taxon>
        <taxon>Metazoa</taxon>
        <taxon>Chordata</taxon>
        <taxon>Craniata</taxon>
        <taxon>Vertebrata</taxon>
        <taxon>Euteleostomi</taxon>
        <taxon>Amphibia</taxon>
        <taxon>Batrachia</taxon>
        <taxon>Caudata</taxon>
        <taxon>Salamandroidea</taxon>
        <taxon>Salamandridae</taxon>
        <taxon>Pleurodelinae</taxon>
        <taxon>Pleurodeles</taxon>
    </lineage>
</organism>
<sequence>MFLPWHYTAMHAMHHNIMIRATSPAATSTGIGVHSQSEAPGRPPPHVRVADISACGALGGADTARLAGDRTIQRAAHPDSHTGCSVVIGGSAGSDTVERR</sequence>
<reference evidence="2" key="1">
    <citation type="journal article" date="2022" name="bioRxiv">
        <title>Sequencing and chromosome-scale assembly of the giantPleurodeles waltlgenome.</title>
        <authorList>
            <person name="Brown T."/>
            <person name="Elewa A."/>
            <person name="Iarovenko S."/>
            <person name="Subramanian E."/>
            <person name="Araus A.J."/>
            <person name="Petzold A."/>
            <person name="Susuki M."/>
            <person name="Suzuki K.-i.T."/>
            <person name="Hayashi T."/>
            <person name="Toyoda A."/>
            <person name="Oliveira C."/>
            <person name="Osipova E."/>
            <person name="Leigh N.D."/>
            <person name="Simon A."/>
            <person name="Yun M.H."/>
        </authorList>
    </citation>
    <scope>NUCLEOTIDE SEQUENCE</scope>
    <source>
        <strain evidence="2">20211129_DDA</strain>
        <tissue evidence="2">Liver</tissue>
    </source>
</reference>
<name>A0AAV7LZU5_PLEWA</name>
<proteinExistence type="predicted"/>
<gene>
    <name evidence="2" type="ORF">NDU88_001017</name>
</gene>
<protein>
    <submittedName>
        <fullName evidence="2">Uncharacterized protein</fullName>
    </submittedName>
</protein>
<evidence type="ECO:0000313" key="2">
    <source>
        <dbReference type="EMBL" id="KAJ1095867.1"/>
    </source>
</evidence>
<feature type="region of interest" description="Disordered" evidence="1">
    <location>
        <begin position="76"/>
        <end position="100"/>
    </location>
</feature>
<accession>A0AAV7LZU5</accession>
<evidence type="ECO:0000256" key="1">
    <source>
        <dbReference type="SAM" id="MobiDB-lite"/>
    </source>
</evidence>